<protein>
    <submittedName>
        <fullName evidence="3">C2H2-type domain-containing protein</fullName>
    </submittedName>
</protein>
<dbReference type="Proteomes" id="UP000887565">
    <property type="component" value="Unplaced"/>
</dbReference>
<sequence>MQINATLNEKKIFVPFASVGRYRRLNASSCCPSVSFRSVENGKYKLPLRCSHEESGPASTAFKTLTKRKSDRISKDADELVNVLVEPAQKLAFNSLDQGGNLFDNAASNFTHVVAVPSPTIDNSRISSIDSLIDEKILPVFNNVNGTDRCSPMSSTSTHPFNSPCSSPDDAIPNPSLSFAITCDFCQEICVNKEVLKQHLMANHTAGYCTHYCSLCDFKDTNFRRMTEHARQEHKSTKCLKNCTPNDEQYDLLIKIKEKPFRKLGDFITKNFKGGLKHNVEIAAGAYVIRLREGLIQSLVDDLKGV</sequence>
<feature type="domain" description="C2H2-type" evidence="1">
    <location>
        <begin position="183"/>
        <end position="204"/>
    </location>
</feature>
<dbReference type="PROSITE" id="PS00028">
    <property type="entry name" value="ZINC_FINGER_C2H2_1"/>
    <property type="match status" value="1"/>
</dbReference>
<proteinExistence type="predicted"/>
<dbReference type="AlphaFoldDB" id="A0A915I512"/>
<evidence type="ECO:0000313" key="3">
    <source>
        <dbReference type="WBParaSite" id="nRc.2.0.1.t09232-RA"/>
    </source>
</evidence>
<accession>A0A915I512</accession>
<dbReference type="SMART" id="SM00355">
    <property type="entry name" value="ZnF_C2H2"/>
    <property type="match status" value="2"/>
</dbReference>
<organism evidence="2 3">
    <name type="scientific">Romanomermis culicivorax</name>
    <name type="common">Nematode worm</name>
    <dbReference type="NCBI Taxonomy" id="13658"/>
    <lineage>
        <taxon>Eukaryota</taxon>
        <taxon>Metazoa</taxon>
        <taxon>Ecdysozoa</taxon>
        <taxon>Nematoda</taxon>
        <taxon>Enoplea</taxon>
        <taxon>Dorylaimia</taxon>
        <taxon>Mermithida</taxon>
        <taxon>Mermithoidea</taxon>
        <taxon>Mermithidae</taxon>
        <taxon>Romanomermis</taxon>
    </lineage>
</organism>
<evidence type="ECO:0000259" key="1">
    <source>
        <dbReference type="PROSITE" id="PS00028"/>
    </source>
</evidence>
<evidence type="ECO:0000313" key="2">
    <source>
        <dbReference type="Proteomes" id="UP000887565"/>
    </source>
</evidence>
<keyword evidence="2" id="KW-1185">Reference proteome</keyword>
<dbReference type="InterPro" id="IPR013087">
    <property type="entry name" value="Znf_C2H2_type"/>
</dbReference>
<reference evidence="3" key="1">
    <citation type="submission" date="2022-11" db="UniProtKB">
        <authorList>
            <consortium name="WormBaseParasite"/>
        </authorList>
    </citation>
    <scope>IDENTIFICATION</scope>
</reference>
<dbReference type="WBParaSite" id="nRc.2.0.1.t09232-RA">
    <property type="protein sequence ID" value="nRc.2.0.1.t09232-RA"/>
    <property type="gene ID" value="nRc.2.0.1.g09232"/>
</dbReference>
<name>A0A915I512_ROMCU</name>